<dbReference type="Pfam" id="PF03734">
    <property type="entry name" value="YkuD"/>
    <property type="match status" value="1"/>
</dbReference>
<keyword evidence="6 9" id="KW-0133">Cell shape</keyword>
<proteinExistence type="inferred from homology"/>
<dbReference type="InterPro" id="IPR050979">
    <property type="entry name" value="LD-transpeptidase"/>
</dbReference>
<evidence type="ECO:0000256" key="4">
    <source>
        <dbReference type="ARBA" id="ARBA00022679"/>
    </source>
</evidence>
<comment type="caution">
    <text evidence="11">The sequence shown here is derived from an EMBL/GenBank/DDBJ whole genome shotgun (WGS) entry which is preliminary data.</text>
</comment>
<evidence type="ECO:0000256" key="5">
    <source>
        <dbReference type="ARBA" id="ARBA00022801"/>
    </source>
</evidence>
<dbReference type="GO" id="GO:0071555">
    <property type="term" value="P:cell wall organization"/>
    <property type="evidence" value="ECO:0007669"/>
    <property type="project" value="UniProtKB-UniRule"/>
</dbReference>
<dbReference type="PROSITE" id="PS52029">
    <property type="entry name" value="LD_TPASE"/>
    <property type="match status" value="1"/>
</dbReference>
<dbReference type="GO" id="GO:0018104">
    <property type="term" value="P:peptidoglycan-protein cross-linking"/>
    <property type="evidence" value="ECO:0007669"/>
    <property type="project" value="TreeGrafter"/>
</dbReference>
<evidence type="ECO:0000256" key="9">
    <source>
        <dbReference type="PROSITE-ProRule" id="PRU01373"/>
    </source>
</evidence>
<accession>A0A5C7WKF4</accession>
<evidence type="ECO:0000256" key="8">
    <source>
        <dbReference type="ARBA" id="ARBA00023316"/>
    </source>
</evidence>
<dbReference type="STRING" id="1122236.GCA_000378225_00778"/>
<keyword evidence="7 9" id="KW-0573">Peptidoglycan synthesis</keyword>
<dbReference type="UniPathway" id="UPA00219"/>
<dbReference type="AlphaFoldDB" id="A0A5C7WKF4"/>
<dbReference type="Proteomes" id="UP000321374">
    <property type="component" value="Unassembled WGS sequence"/>
</dbReference>
<dbReference type="InterPro" id="IPR038063">
    <property type="entry name" value="Transpep_catalytic_dom"/>
</dbReference>
<keyword evidence="5" id="KW-0378">Hydrolase</keyword>
<keyword evidence="8 9" id="KW-0961">Cell wall biogenesis/degradation</keyword>
<gene>
    <name evidence="11" type="ORF">E6Q51_03985</name>
</gene>
<feature type="active site" description="Nucleophile" evidence="9">
    <location>
        <position position="134"/>
    </location>
</feature>
<reference evidence="11 12" key="1">
    <citation type="submission" date="2018-09" db="EMBL/GenBank/DDBJ databases">
        <title>Metagenome Assembled Genomes from an Advanced Water Purification Facility.</title>
        <authorList>
            <person name="Stamps B.W."/>
            <person name="Spear J.R."/>
        </authorList>
    </citation>
    <scope>NUCLEOTIDE SEQUENCE [LARGE SCALE GENOMIC DNA]</scope>
    <source>
        <strain evidence="11">Bin_42_2</strain>
    </source>
</reference>
<comment type="pathway">
    <text evidence="1 9">Cell wall biogenesis; peptidoglycan biosynthesis.</text>
</comment>
<name>A0A5C7WKF4_METME</name>
<dbReference type="SUPFAM" id="SSF141523">
    <property type="entry name" value="L,D-transpeptidase catalytic domain-like"/>
    <property type="match status" value="1"/>
</dbReference>
<dbReference type="CDD" id="cd16913">
    <property type="entry name" value="YkuD_like"/>
    <property type="match status" value="1"/>
</dbReference>
<comment type="similarity">
    <text evidence="2">Belongs to the YkuD family.</text>
</comment>
<dbReference type="GO" id="GO:0008360">
    <property type="term" value="P:regulation of cell shape"/>
    <property type="evidence" value="ECO:0007669"/>
    <property type="project" value="UniProtKB-UniRule"/>
</dbReference>
<dbReference type="Gene3D" id="2.40.440.10">
    <property type="entry name" value="L,D-transpeptidase catalytic domain-like"/>
    <property type="match status" value="1"/>
</dbReference>
<evidence type="ECO:0000256" key="6">
    <source>
        <dbReference type="ARBA" id="ARBA00022960"/>
    </source>
</evidence>
<organism evidence="11 12">
    <name type="scientific">Methylophilus methylotrophus</name>
    <name type="common">Bacterium W3A1</name>
    <dbReference type="NCBI Taxonomy" id="17"/>
    <lineage>
        <taxon>Bacteria</taxon>
        <taxon>Pseudomonadati</taxon>
        <taxon>Pseudomonadota</taxon>
        <taxon>Betaproteobacteria</taxon>
        <taxon>Nitrosomonadales</taxon>
        <taxon>Methylophilaceae</taxon>
        <taxon>Methylophilus</taxon>
    </lineage>
</organism>
<sequence length="162" mass="17626">MHIEISIPQQTLTLFDDNGGQVARYAVSTAANGVGCVKNSGCTPLGTHIIRAKIGDGAAENTVFVGRRPTGEIFTSALKLQFPERDWILTRILWLSGTEPGKNRLGNVDTMQRYIYIHGTPDETELGVPGSHGCVRMRNADLVDLFDRVPVGTTVNISETDD</sequence>
<dbReference type="PANTHER" id="PTHR30582:SF24">
    <property type="entry name" value="L,D-TRANSPEPTIDASE ERFK_SRFK-RELATED"/>
    <property type="match status" value="1"/>
</dbReference>
<evidence type="ECO:0000259" key="10">
    <source>
        <dbReference type="PROSITE" id="PS52029"/>
    </source>
</evidence>
<feature type="domain" description="L,D-TPase catalytic" evidence="10">
    <location>
        <begin position="1"/>
        <end position="158"/>
    </location>
</feature>
<keyword evidence="4" id="KW-0808">Transferase</keyword>
<feature type="active site" description="Proton donor/acceptor" evidence="9">
    <location>
        <position position="118"/>
    </location>
</feature>
<evidence type="ECO:0000313" key="11">
    <source>
        <dbReference type="EMBL" id="TXI37148.1"/>
    </source>
</evidence>
<dbReference type="GO" id="GO:0071972">
    <property type="term" value="F:peptidoglycan L,D-transpeptidase activity"/>
    <property type="evidence" value="ECO:0007669"/>
    <property type="project" value="TreeGrafter"/>
</dbReference>
<dbReference type="PANTHER" id="PTHR30582">
    <property type="entry name" value="L,D-TRANSPEPTIDASE"/>
    <property type="match status" value="1"/>
</dbReference>
<evidence type="ECO:0000313" key="12">
    <source>
        <dbReference type="Proteomes" id="UP000321374"/>
    </source>
</evidence>
<dbReference type="GO" id="GO:0016757">
    <property type="term" value="F:glycosyltransferase activity"/>
    <property type="evidence" value="ECO:0007669"/>
    <property type="project" value="UniProtKB-KW"/>
</dbReference>
<keyword evidence="3" id="KW-0328">Glycosyltransferase</keyword>
<dbReference type="InterPro" id="IPR005490">
    <property type="entry name" value="LD_TPept_cat_dom"/>
</dbReference>
<dbReference type="EMBL" id="SSGG01000065">
    <property type="protein sequence ID" value="TXI37148.1"/>
    <property type="molecule type" value="Genomic_DNA"/>
</dbReference>
<dbReference type="GO" id="GO:0005576">
    <property type="term" value="C:extracellular region"/>
    <property type="evidence" value="ECO:0007669"/>
    <property type="project" value="TreeGrafter"/>
</dbReference>
<evidence type="ECO:0000256" key="2">
    <source>
        <dbReference type="ARBA" id="ARBA00005992"/>
    </source>
</evidence>
<evidence type="ECO:0000256" key="1">
    <source>
        <dbReference type="ARBA" id="ARBA00004752"/>
    </source>
</evidence>
<evidence type="ECO:0000256" key="7">
    <source>
        <dbReference type="ARBA" id="ARBA00022984"/>
    </source>
</evidence>
<protein>
    <submittedName>
        <fullName evidence="11">L,D-transpeptidase</fullName>
    </submittedName>
</protein>
<evidence type="ECO:0000256" key="3">
    <source>
        <dbReference type="ARBA" id="ARBA00022676"/>
    </source>
</evidence>